<dbReference type="Gene3D" id="3.30.1380.10">
    <property type="match status" value="1"/>
</dbReference>
<dbReference type="GO" id="GO:0006508">
    <property type="term" value="P:proteolysis"/>
    <property type="evidence" value="ECO:0007669"/>
    <property type="project" value="InterPro"/>
</dbReference>
<accession>A0A6S4GRW8</accession>
<dbReference type="InterPro" id="IPR003709">
    <property type="entry name" value="VanY-like_core_dom"/>
</dbReference>
<dbReference type="RefSeq" id="WP_052198756.1">
    <property type="nucleotide sequence ID" value="NZ_CP007496.1"/>
</dbReference>
<dbReference type="Pfam" id="PF02557">
    <property type="entry name" value="VanY"/>
    <property type="match status" value="1"/>
</dbReference>
<evidence type="ECO:0000313" key="4">
    <source>
        <dbReference type="EMBL" id="AJA06264.1"/>
    </source>
</evidence>
<keyword evidence="2" id="KW-0472">Membrane</keyword>
<evidence type="ECO:0000256" key="1">
    <source>
        <dbReference type="SAM" id="MobiDB-lite"/>
    </source>
</evidence>
<dbReference type="EMBL" id="CP007496">
    <property type="protein sequence ID" value="AJA06264.1"/>
    <property type="molecule type" value="Genomic_DNA"/>
</dbReference>
<feature type="region of interest" description="Disordered" evidence="1">
    <location>
        <begin position="1"/>
        <end position="21"/>
    </location>
</feature>
<dbReference type="InterPro" id="IPR009045">
    <property type="entry name" value="Zn_M74/Hedgehog-like"/>
</dbReference>
<feature type="transmembrane region" description="Helical" evidence="2">
    <location>
        <begin position="108"/>
        <end position="129"/>
    </location>
</feature>
<feature type="region of interest" description="Disordered" evidence="1">
    <location>
        <begin position="764"/>
        <end position="799"/>
    </location>
</feature>
<dbReference type="InterPro" id="IPR052179">
    <property type="entry name" value="DD-CPase-like"/>
</dbReference>
<name>A0A6S4GRW8_9BACT</name>
<keyword evidence="2" id="KW-1133">Transmembrane helix</keyword>
<feature type="domain" description="D-alanyl-D-alanine carboxypeptidase-like core" evidence="3">
    <location>
        <begin position="881"/>
        <end position="994"/>
    </location>
</feature>
<keyword evidence="2" id="KW-0812">Transmembrane</keyword>
<feature type="compositionally biased region" description="Polar residues" evidence="1">
    <location>
        <begin position="64"/>
        <end position="84"/>
    </location>
</feature>
<dbReference type="GO" id="GO:0008233">
    <property type="term" value="F:peptidase activity"/>
    <property type="evidence" value="ECO:0007669"/>
    <property type="project" value="InterPro"/>
</dbReference>
<reference evidence="4 5" key="1">
    <citation type="journal article" date="2015" name="Proc. Natl. Acad. Sci. U.S.A.">
        <title>Cultivation of a human-associated TM7 phylotype reveals a reduced genome and epibiotic parasitic lifestyle.</title>
        <authorList>
            <person name="He X."/>
            <person name="McLean J.S."/>
            <person name="Edlund A."/>
            <person name="Yooseph S."/>
            <person name="Hall A.P."/>
            <person name="Liu S.Y."/>
            <person name="Dorrestein P.C."/>
            <person name="Esquenazi E."/>
            <person name="Hunter R.C."/>
            <person name="Cheng G."/>
            <person name="Nelson K.E."/>
            <person name="Lux R."/>
            <person name="Shi W."/>
        </authorList>
    </citation>
    <scope>NUCLEOTIDE SEQUENCE [LARGE SCALE GENOMIC DNA]</scope>
    <source>
        <strain evidence="4 5">TM7x</strain>
    </source>
</reference>
<dbReference type="SUPFAM" id="SSF55166">
    <property type="entry name" value="Hedgehog/DD-peptidase"/>
    <property type="match status" value="1"/>
</dbReference>
<dbReference type="PANTHER" id="PTHR34385">
    <property type="entry name" value="D-ALANYL-D-ALANINE CARBOXYPEPTIDASE"/>
    <property type="match status" value="1"/>
</dbReference>
<keyword evidence="5" id="KW-1185">Reference proteome</keyword>
<dbReference type="PANTHER" id="PTHR34385:SF1">
    <property type="entry name" value="PEPTIDOGLYCAN L-ALANYL-D-GLUTAMATE ENDOPEPTIDASE CWLK"/>
    <property type="match status" value="1"/>
</dbReference>
<dbReference type="KEGG" id="sox:TM7x_00035"/>
<dbReference type="AlphaFoldDB" id="A0A6S4GRW8"/>
<proteinExistence type="predicted"/>
<feature type="region of interest" description="Disordered" evidence="1">
    <location>
        <begin position="822"/>
        <end position="844"/>
    </location>
</feature>
<protein>
    <submittedName>
        <fullName evidence="4">Peptidase M15</fullName>
    </submittedName>
</protein>
<gene>
    <name evidence="4" type="ORF">TM7x_00035</name>
</gene>
<evidence type="ECO:0000313" key="5">
    <source>
        <dbReference type="Proteomes" id="UP000030902"/>
    </source>
</evidence>
<sequence>MARVDYTTDSETDSRLNPAEQARFDQISAGLDSGSELSAREKDVLNDLESQFDNKDYQLDPDQNDSASEAVNGRESSVPNNGFYQPSGKHKKKSPVTFKSLLKKRGPIAVITAILGLIAGIFGTISSPINMLTSMVENMTGTNDSASTVKEHRLKKYFNRVFSNEDNAGICQGKKGMRCKMGRISNRALSKLSKQGIKPVNADGSEISLKKTGYPDKNPSHYKVEGINNGKPIEASRLKDELIKPENRKIGNKVYGRTGLFNMRFHAWTGKHMQKMYNKMGLKRNGGIANKIDKKLGIKERVDKFKKKLPRFDSNKASGHINNRITGLSERVGKGGLAYGIAAGGCMVVKIPNIIASGVTAIQLAPLLTLVMEVVLSPGSQAKASGFGSGFTPEAMDTIGTMLTERGKIKGSENTEGSALDSPVLLASMGINSNKPAIAKNYVPGYSVISNPAIQSINKLKEETAPACDFILSPYTMYAFTAAELAAGWATGGVGFLVSAVGKVAIKQVAASLLGWVAGEAVKSLLLELAESLLTPGNARYKDLGDSLGVGAAAFFSNGSMRQMLPGLKRSQLAEFNSIKIANEKFQKDMDIASLSPFDISSKYTFLGSIVHNMGNMMLANATYNRTPAAMLSNIFRLPSMALAYSSTTKAASGIYSEKYCSYAKDFNMGSGSPDDPAINLAGLPCTGITKDQANMSTEEALKIAEEEGWIDNSKDVPDNATIEDLVGSGYIVSNTPLHDFISDCSDASTGEYWFKSGGCTAPSSSTSSGTIKQQNLTDPTDGSAITNESFGTGDGNKTYSDRKLSAMSVLLIDYQVAQSVNGEDEENDGGSSAKSQNADDGDAIGEPQLEEAQQKGWGGHENGKIPDSELQALSFSSSDKMHKKAAKAMEEMNKAYKAETGVDLTINEAYRDCDTQIAYSTPGNPRYQGGAAAPAPPCISNHGWGLAVDINVGGTGSAVYKWLEANAHKYGYVHPAWAKPGGSKPEPWHWEYARNV</sequence>
<feature type="compositionally biased region" description="Polar residues" evidence="1">
    <location>
        <begin position="830"/>
        <end position="839"/>
    </location>
</feature>
<dbReference type="CDD" id="cd14814">
    <property type="entry name" value="Peptidase_M15"/>
    <property type="match status" value="1"/>
</dbReference>
<organism evidence="4 5">
    <name type="scientific">Candidatus Nanosynbacter lyticus</name>
    <dbReference type="NCBI Taxonomy" id="2093824"/>
    <lineage>
        <taxon>Bacteria</taxon>
        <taxon>Candidatus Saccharimonadota</taxon>
        <taxon>Candidatus Saccharimonadia</taxon>
        <taxon>Candidatus Nanosynbacterales</taxon>
        <taxon>Candidatus Nanosynbacteraceae</taxon>
        <taxon>Candidatus Nanosynbacter</taxon>
    </lineage>
</organism>
<feature type="region of interest" description="Disordered" evidence="1">
    <location>
        <begin position="50"/>
        <end position="93"/>
    </location>
</feature>
<evidence type="ECO:0000259" key="3">
    <source>
        <dbReference type="Pfam" id="PF02557"/>
    </source>
</evidence>
<evidence type="ECO:0000256" key="2">
    <source>
        <dbReference type="SAM" id="Phobius"/>
    </source>
</evidence>
<dbReference type="Proteomes" id="UP000030902">
    <property type="component" value="Chromosome"/>
</dbReference>